<gene>
    <name evidence="1" type="ORF">FHS82_004156</name>
</gene>
<name>A0ABX0V5A5_9HYPH</name>
<dbReference type="Proteomes" id="UP001429580">
    <property type="component" value="Unassembled WGS sequence"/>
</dbReference>
<dbReference type="Pfam" id="PF07277">
    <property type="entry name" value="SapC"/>
    <property type="match status" value="1"/>
</dbReference>
<organism evidence="1 2">
    <name type="scientific">Pseudochelatococcus lubricantis</name>
    <dbReference type="NCBI Taxonomy" id="1538102"/>
    <lineage>
        <taxon>Bacteria</taxon>
        <taxon>Pseudomonadati</taxon>
        <taxon>Pseudomonadota</taxon>
        <taxon>Alphaproteobacteria</taxon>
        <taxon>Hyphomicrobiales</taxon>
        <taxon>Chelatococcaceae</taxon>
        <taxon>Pseudochelatococcus</taxon>
    </lineage>
</organism>
<comment type="caution">
    <text evidence="1">The sequence shown here is derived from an EMBL/GenBank/DDBJ whole genome shotgun (WGS) entry which is preliminary data.</text>
</comment>
<reference evidence="1 2" key="1">
    <citation type="submission" date="2020-03" db="EMBL/GenBank/DDBJ databases">
        <title>Genomic Encyclopedia of Type Strains, Phase IV (KMG-IV): sequencing the most valuable type-strain genomes for metagenomic binning, comparative biology and taxonomic classification.</title>
        <authorList>
            <person name="Goeker M."/>
        </authorList>
    </citation>
    <scope>NUCLEOTIDE SEQUENCE [LARGE SCALE GENOMIC DNA]</scope>
    <source>
        <strain evidence="1 2">DSM 103870</strain>
    </source>
</reference>
<proteinExistence type="predicted"/>
<sequence length="277" mass="30748">MHSFYEPISHAKHAGMRWSLPARFEFAQDLRLIQVTFQEIRRAANFYPLCLRQTGNILDLVAILADEQGKNIHIDAAGKWATEYLPLMLRVHPFSLVRRAGGDDLLLAVTHDGGLFGKDGEHDLFDEHGKFSPATSIVLAALQTAETQRPALRTACELLATLDITVPVPSGALNGGLHRQKLFVIDPEKLAALSATQRARYVELYRSNPFALHLVEAIVYSQNNFAFRSLLADMPHGERLKQVHPSITPEPTPDDTPPAEVDENTFIDYGATLDFGS</sequence>
<protein>
    <recommendedName>
        <fullName evidence="3">SapC protein</fullName>
    </recommendedName>
</protein>
<keyword evidence="2" id="KW-1185">Reference proteome</keyword>
<evidence type="ECO:0000313" key="1">
    <source>
        <dbReference type="EMBL" id="NIJ60286.1"/>
    </source>
</evidence>
<dbReference type="RefSeq" id="WP_166956546.1">
    <property type="nucleotide sequence ID" value="NZ_JAASQI010000019.1"/>
</dbReference>
<evidence type="ECO:0008006" key="3">
    <source>
        <dbReference type="Google" id="ProtNLM"/>
    </source>
</evidence>
<evidence type="ECO:0000313" key="2">
    <source>
        <dbReference type="Proteomes" id="UP001429580"/>
    </source>
</evidence>
<accession>A0ABX0V5A5</accession>
<dbReference type="InterPro" id="IPR010836">
    <property type="entry name" value="SapC"/>
</dbReference>
<dbReference type="EMBL" id="JAASQI010000019">
    <property type="protein sequence ID" value="NIJ60286.1"/>
    <property type="molecule type" value="Genomic_DNA"/>
</dbReference>